<accession>A0A4Y1YMZ2</accession>
<reference evidence="2 3" key="1">
    <citation type="submission" date="2019-06" db="EMBL/GenBank/DDBJ databases">
        <title>Nitrosomonas stercoris KYUHI-S whole genome shotgun sequence.</title>
        <authorList>
            <person name="Nakagawa T."/>
            <person name="Tsuchiya Y."/>
            <person name="Takahashi R."/>
        </authorList>
    </citation>
    <scope>NUCLEOTIDE SEQUENCE [LARGE SCALE GENOMIC DNA]</scope>
    <source>
        <strain evidence="2 3">KYUHI-S</strain>
    </source>
</reference>
<dbReference type="AlphaFoldDB" id="A0A4Y1YMZ2"/>
<dbReference type="Gene3D" id="3.10.450.40">
    <property type="match status" value="1"/>
</dbReference>
<sequence>MNKITAAVTFASIMLFPFNHAFASNEALPASQVIAAIQTAVAAYPGNIKEAEVERKQGNLIVEIKIIDTNGQKIKVKVDPTNNTLLPVN</sequence>
<evidence type="ECO:0000256" key="1">
    <source>
        <dbReference type="SAM" id="SignalP"/>
    </source>
</evidence>
<proteinExistence type="predicted"/>
<evidence type="ECO:0000313" key="3">
    <source>
        <dbReference type="Proteomes" id="UP000316473"/>
    </source>
</evidence>
<protein>
    <recommendedName>
        <fullName evidence="4">PepSY domain-containing protein</fullName>
    </recommendedName>
</protein>
<keyword evidence="1" id="KW-0732">Signal</keyword>
<feature type="signal peptide" evidence="1">
    <location>
        <begin position="1"/>
        <end position="23"/>
    </location>
</feature>
<evidence type="ECO:0008006" key="4">
    <source>
        <dbReference type="Google" id="ProtNLM"/>
    </source>
</evidence>
<gene>
    <name evidence="2" type="ORF">Nstercoris_00418</name>
</gene>
<name>A0A4Y1YMZ2_9PROT</name>
<organism evidence="2 3">
    <name type="scientific">Nitrosomonas stercoris</name>
    <dbReference type="NCBI Taxonomy" id="1444684"/>
    <lineage>
        <taxon>Bacteria</taxon>
        <taxon>Pseudomonadati</taxon>
        <taxon>Pseudomonadota</taxon>
        <taxon>Betaproteobacteria</taxon>
        <taxon>Nitrosomonadales</taxon>
        <taxon>Nitrosomonadaceae</taxon>
        <taxon>Nitrosomonas</taxon>
    </lineage>
</organism>
<evidence type="ECO:0000313" key="2">
    <source>
        <dbReference type="EMBL" id="BBL34187.1"/>
    </source>
</evidence>
<keyword evidence="3" id="KW-1185">Reference proteome</keyword>
<feature type="chain" id="PRO_5021309616" description="PepSY domain-containing protein" evidence="1">
    <location>
        <begin position="24"/>
        <end position="89"/>
    </location>
</feature>
<dbReference type="EMBL" id="AP019755">
    <property type="protein sequence ID" value="BBL34187.1"/>
    <property type="molecule type" value="Genomic_DNA"/>
</dbReference>
<dbReference type="Proteomes" id="UP000316473">
    <property type="component" value="Chromosome"/>
</dbReference>
<dbReference type="KEGG" id="nst:Nstercoris_00418"/>